<dbReference type="PANTHER" id="PTHR42760:SF115">
    <property type="entry name" value="3-OXOACYL-[ACYL-CARRIER-PROTEIN] REDUCTASE FABG"/>
    <property type="match status" value="1"/>
</dbReference>
<dbReference type="PROSITE" id="PS00061">
    <property type="entry name" value="ADH_SHORT"/>
    <property type="match status" value="1"/>
</dbReference>
<sequence length="272" mass="27788">MAHHDDEPRHEADAGPAGSGVVTGALEGKVAVVTGASGGIGRAIALALAHAGADVGLLARRREALEETAALIEPTGRRASVVTADVTDEAQVTDAVAKVAAELGDPTVVVNNAGGARFLAPLAEMRLSGWQKTVALNLEAPLLCARAALPGMIRAGGGAIVHIGSIVGEAAQHGMAHYGTAKAGLTMLNRTMAREWGRHGVRSNVVQPGLVDSGAHDHYEDDPSMGRLYAAEIPLGRWARPEEIAAPVVYLASDAASFVTGSTLVVDGGQIS</sequence>
<proteinExistence type="inferred from homology"/>
<dbReference type="SUPFAM" id="SSF51735">
    <property type="entry name" value="NAD(P)-binding Rossmann-fold domains"/>
    <property type="match status" value="1"/>
</dbReference>
<evidence type="ECO:0000256" key="2">
    <source>
        <dbReference type="ARBA" id="ARBA00023002"/>
    </source>
</evidence>
<comment type="similarity">
    <text evidence="1">Belongs to the short-chain dehydrogenases/reductases (SDR) family.</text>
</comment>
<feature type="region of interest" description="Disordered" evidence="3">
    <location>
        <begin position="1"/>
        <end position="20"/>
    </location>
</feature>
<accession>A0ABY2S9L5</accession>
<reference evidence="4 5" key="1">
    <citation type="journal article" date="2015" name="Antonie Van Leeuwenhoek">
        <title>Prauserella endophytica sp. nov., an endophytic actinobacterium isolated from Tamarix taklamakanensis.</title>
        <authorList>
            <person name="Liu J.M."/>
            <person name="Habden X."/>
            <person name="Guo L."/>
            <person name="Tuo L."/>
            <person name="Jiang Z.K."/>
            <person name="Liu S.W."/>
            <person name="Liu X.F."/>
            <person name="Chen L."/>
            <person name="Li R.F."/>
            <person name="Zhang Y.Q."/>
            <person name="Sun C.H."/>
        </authorList>
    </citation>
    <scope>NUCLEOTIDE SEQUENCE [LARGE SCALE GENOMIC DNA]</scope>
    <source>
        <strain evidence="4 5">CGMCC 4.7182</strain>
    </source>
</reference>
<gene>
    <name evidence="4" type="ORF">FCN18_05200</name>
</gene>
<dbReference type="EMBL" id="SWMS01000002">
    <property type="protein sequence ID" value="TKG72639.1"/>
    <property type="molecule type" value="Genomic_DNA"/>
</dbReference>
<name>A0ABY2S9L5_9PSEU</name>
<organism evidence="4 5">
    <name type="scientific">Prauserella endophytica</name>
    <dbReference type="NCBI Taxonomy" id="1592324"/>
    <lineage>
        <taxon>Bacteria</taxon>
        <taxon>Bacillati</taxon>
        <taxon>Actinomycetota</taxon>
        <taxon>Actinomycetes</taxon>
        <taxon>Pseudonocardiales</taxon>
        <taxon>Pseudonocardiaceae</taxon>
        <taxon>Prauserella</taxon>
        <taxon>Prauserella coralliicola group</taxon>
    </lineage>
</organism>
<dbReference type="InterPro" id="IPR036291">
    <property type="entry name" value="NAD(P)-bd_dom_sf"/>
</dbReference>
<evidence type="ECO:0000313" key="5">
    <source>
        <dbReference type="Proteomes" id="UP000309992"/>
    </source>
</evidence>
<evidence type="ECO:0000256" key="1">
    <source>
        <dbReference type="ARBA" id="ARBA00006484"/>
    </source>
</evidence>
<dbReference type="InterPro" id="IPR020904">
    <property type="entry name" value="Sc_DH/Rdtase_CS"/>
</dbReference>
<dbReference type="InterPro" id="IPR002347">
    <property type="entry name" value="SDR_fam"/>
</dbReference>
<dbReference type="Pfam" id="PF13561">
    <property type="entry name" value="adh_short_C2"/>
    <property type="match status" value="1"/>
</dbReference>
<feature type="compositionally biased region" description="Basic and acidic residues" evidence="3">
    <location>
        <begin position="1"/>
        <end position="13"/>
    </location>
</feature>
<evidence type="ECO:0000256" key="3">
    <source>
        <dbReference type="SAM" id="MobiDB-lite"/>
    </source>
</evidence>
<keyword evidence="5" id="KW-1185">Reference proteome</keyword>
<comment type="caution">
    <text evidence="4">The sequence shown here is derived from an EMBL/GenBank/DDBJ whole genome shotgun (WGS) entry which is preliminary data.</text>
</comment>
<dbReference type="PRINTS" id="PR00080">
    <property type="entry name" value="SDRFAMILY"/>
</dbReference>
<dbReference type="NCBIfam" id="NF005559">
    <property type="entry name" value="PRK07231.1"/>
    <property type="match status" value="1"/>
</dbReference>
<dbReference type="CDD" id="cd05233">
    <property type="entry name" value="SDR_c"/>
    <property type="match status" value="1"/>
</dbReference>
<dbReference type="Gene3D" id="3.40.50.720">
    <property type="entry name" value="NAD(P)-binding Rossmann-like Domain"/>
    <property type="match status" value="1"/>
</dbReference>
<dbReference type="PRINTS" id="PR00081">
    <property type="entry name" value="GDHRDH"/>
</dbReference>
<dbReference type="PANTHER" id="PTHR42760">
    <property type="entry name" value="SHORT-CHAIN DEHYDROGENASES/REDUCTASES FAMILY MEMBER"/>
    <property type="match status" value="1"/>
</dbReference>
<protein>
    <submittedName>
        <fullName evidence="4">SDR family oxidoreductase</fullName>
    </submittedName>
</protein>
<evidence type="ECO:0000313" key="4">
    <source>
        <dbReference type="EMBL" id="TKG72639.1"/>
    </source>
</evidence>
<keyword evidence="2" id="KW-0560">Oxidoreductase</keyword>
<dbReference type="Proteomes" id="UP000309992">
    <property type="component" value="Unassembled WGS sequence"/>
</dbReference>